<dbReference type="EMBL" id="QYBC01000006">
    <property type="protein sequence ID" value="RYB05730.1"/>
    <property type="molecule type" value="Genomic_DNA"/>
</dbReference>
<protein>
    <submittedName>
        <fullName evidence="2">Uncharacterized protein</fullName>
    </submittedName>
</protein>
<keyword evidence="1" id="KW-0472">Membrane</keyword>
<keyword evidence="1" id="KW-0812">Transmembrane</keyword>
<evidence type="ECO:0000256" key="1">
    <source>
        <dbReference type="SAM" id="Phobius"/>
    </source>
</evidence>
<keyword evidence="3" id="KW-1185">Reference proteome</keyword>
<organism evidence="2 3">
    <name type="scientific">Lichenibacterium ramalinae</name>
    <dbReference type="NCBI Taxonomy" id="2316527"/>
    <lineage>
        <taxon>Bacteria</taxon>
        <taxon>Pseudomonadati</taxon>
        <taxon>Pseudomonadota</taxon>
        <taxon>Alphaproteobacteria</taxon>
        <taxon>Hyphomicrobiales</taxon>
        <taxon>Lichenihabitantaceae</taxon>
        <taxon>Lichenibacterium</taxon>
    </lineage>
</organism>
<name>A0A4Q2RGQ7_9HYPH</name>
<evidence type="ECO:0000313" key="3">
    <source>
        <dbReference type="Proteomes" id="UP000289411"/>
    </source>
</evidence>
<feature type="transmembrane region" description="Helical" evidence="1">
    <location>
        <begin position="68"/>
        <end position="92"/>
    </location>
</feature>
<dbReference type="RefSeq" id="WP_129218839.1">
    <property type="nucleotide sequence ID" value="NZ_QYBC01000006.1"/>
</dbReference>
<sequence length="159" mass="17143">MDEETKVIARQAHANQTVYFRSLHEARLLDARAVVQTSLLINGAAATAILAFLSSMSQGAPARHIPKAFIWSLGLFGAGVFCAACMAVMAYMTNHRYAEAIGAKKPTWEHPFVAETADSIRHDVHARVAHGFGYAFAALTLAFFLAGIIVAAVGFTKLH</sequence>
<reference evidence="2 3" key="1">
    <citation type="submission" date="2018-09" db="EMBL/GenBank/DDBJ databases">
        <authorList>
            <person name="Grouzdev D.S."/>
            <person name="Krutkina M.S."/>
        </authorList>
    </citation>
    <scope>NUCLEOTIDE SEQUENCE [LARGE SCALE GENOMIC DNA]</scope>
    <source>
        <strain evidence="2 3">RmlP001</strain>
    </source>
</reference>
<dbReference type="Proteomes" id="UP000289411">
    <property type="component" value="Unassembled WGS sequence"/>
</dbReference>
<dbReference type="OrthoDB" id="9943006at2"/>
<feature type="transmembrane region" description="Helical" evidence="1">
    <location>
        <begin position="132"/>
        <end position="155"/>
    </location>
</feature>
<dbReference type="AlphaFoldDB" id="A0A4Q2RGQ7"/>
<feature type="transmembrane region" description="Helical" evidence="1">
    <location>
        <begin position="33"/>
        <end position="56"/>
    </location>
</feature>
<accession>A0A4Q2RGQ7</accession>
<keyword evidence="1" id="KW-1133">Transmembrane helix</keyword>
<reference evidence="2 3" key="2">
    <citation type="submission" date="2019-02" db="EMBL/GenBank/DDBJ databases">
        <title>'Lichenibacterium ramalinii' gen. nov. sp. nov., 'Lichenibacterium minor' gen. nov. sp. nov.</title>
        <authorList>
            <person name="Pankratov T."/>
        </authorList>
    </citation>
    <scope>NUCLEOTIDE SEQUENCE [LARGE SCALE GENOMIC DNA]</scope>
    <source>
        <strain evidence="2 3">RmlP001</strain>
    </source>
</reference>
<comment type="caution">
    <text evidence="2">The sequence shown here is derived from an EMBL/GenBank/DDBJ whole genome shotgun (WGS) entry which is preliminary data.</text>
</comment>
<evidence type="ECO:0000313" key="2">
    <source>
        <dbReference type="EMBL" id="RYB05730.1"/>
    </source>
</evidence>
<gene>
    <name evidence="2" type="ORF">D3272_09100</name>
</gene>
<proteinExistence type="predicted"/>